<dbReference type="GO" id="GO:0006782">
    <property type="term" value="P:protoporphyrinogen IX biosynthetic process"/>
    <property type="evidence" value="ECO:0007669"/>
    <property type="project" value="UniProtKB-UniRule"/>
</dbReference>
<evidence type="ECO:0000313" key="3">
    <source>
        <dbReference type="Proteomes" id="UP001370490"/>
    </source>
</evidence>
<gene>
    <name evidence="2" type="ORF">RJ641_029099</name>
</gene>
<keyword evidence="3" id="KW-1185">Reference proteome</keyword>
<sequence length="132" mass="13807">MACQVIQSTAAGTPKVTVGVVGTGTASIFEEVKQSSQSLDVAFSPSKATGKVLASELPKRGNEKCEVLYPASAKAANDIESKRWGNSVACVGETTALAVKRLGLRNVYYPANSGLEGIYWHMGLSSGKKVKA</sequence>
<comment type="catalytic activity">
    <reaction evidence="1">
        <text>hydroxymethylbilane = uroporphyrinogen III + H2O</text>
        <dbReference type="Rhea" id="RHEA:18965"/>
        <dbReference type="ChEBI" id="CHEBI:15377"/>
        <dbReference type="ChEBI" id="CHEBI:57308"/>
        <dbReference type="ChEBI" id="CHEBI:57845"/>
        <dbReference type="EC" id="4.2.1.75"/>
    </reaction>
</comment>
<keyword evidence="1" id="KW-0627">Porphyrin biosynthesis</keyword>
<evidence type="ECO:0000313" key="2">
    <source>
        <dbReference type="EMBL" id="KAK6939568.1"/>
    </source>
</evidence>
<dbReference type="GO" id="GO:0009507">
    <property type="term" value="C:chloroplast"/>
    <property type="evidence" value="ECO:0007669"/>
    <property type="project" value="TreeGrafter"/>
</dbReference>
<dbReference type="InterPro" id="IPR036108">
    <property type="entry name" value="4pyrrol_syn_uPrphyn_synt_sf"/>
</dbReference>
<organism evidence="2 3">
    <name type="scientific">Dillenia turbinata</name>
    <dbReference type="NCBI Taxonomy" id="194707"/>
    <lineage>
        <taxon>Eukaryota</taxon>
        <taxon>Viridiplantae</taxon>
        <taxon>Streptophyta</taxon>
        <taxon>Embryophyta</taxon>
        <taxon>Tracheophyta</taxon>
        <taxon>Spermatophyta</taxon>
        <taxon>Magnoliopsida</taxon>
        <taxon>eudicotyledons</taxon>
        <taxon>Gunneridae</taxon>
        <taxon>Pentapetalae</taxon>
        <taxon>Dilleniales</taxon>
        <taxon>Dilleniaceae</taxon>
        <taxon>Dillenia</taxon>
    </lineage>
</organism>
<protein>
    <recommendedName>
        <fullName evidence="1">Uroporphyrinogen-III synthase</fullName>
        <ecNumber evidence="1">4.2.1.75</ecNumber>
    </recommendedName>
</protein>
<dbReference type="GO" id="GO:0006780">
    <property type="term" value="P:uroporphyrinogen III biosynthetic process"/>
    <property type="evidence" value="ECO:0007669"/>
    <property type="project" value="UniProtKB-UniRule"/>
</dbReference>
<dbReference type="SUPFAM" id="SSF69618">
    <property type="entry name" value="HemD-like"/>
    <property type="match status" value="1"/>
</dbReference>
<reference evidence="2 3" key="1">
    <citation type="submission" date="2023-12" db="EMBL/GenBank/DDBJ databases">
        <title>A high-quality genome assembly for Dillenia turbinata (Dilleniales).</title>
        <authorList>
            <person name="Chanderbali A."/>
        </authorList>
    </citation>
    <scope>NUCLEOTIDE SEQUENCE [LARGE SCALE GENOMIC DNA]</scope>
    <source>
        <strain evidence="2">LSX21</strain>
        <tissue evidence="2">Leaf</tissue>
    </source>
</reference>
<name>A0AAN8W416_9MAGN</name>
<proteinExistence type="inferred from homology"/>
<comment type="pathway">
    <text evidence="1">Porphyrin-containing compound metabolism; protoporphyrin-IX biosynthesis; coproporphyrinogen-III from 5-aminolevulinate: step 3/4.</text>
</comment>
<keyword evidence="1" id="KW-0456">Lyase</keyword>
<comment type="function">
    <text evidence="1">Catalyzes cyclization of the linear tetrapyrrole, hydroxymethylbilane, to the macrocyclic uroporphyrinogen III.</text>
</comment>
<dbReference type="AlphaFoldDB" id="A0AAN8W416"/>
<accession>A0AAN8W416</accession>
<dbReference type="PANTHER" id="PTHR38042">
    <property type="entry name" value="UROPORPHYRINOGEN-III SYNTHASE, CHLOROPLASTIC"/>
    <property type="match status" value="1"/>
</dbReference>
<dbReference type="Gene3D" id="3.40.50.10090">
    <property type="match status" value="1"/>
</dbReference>
<dbReference type="EMBL" id="JBAMMX010000005">
    <property type="protein sequence ID" value="KAK6939568.1"/>
    <property type="molecule type" value="Genomic_DNA"/>
</dbReference>
<evidence type="ECO:0000256" key="1">
    <source>
        <dbReference type="RuleBase" id="RU366031"/>
    </source>
</evidence>
<comment type="similarity">
    <text evidence="1">Belongs to the uroporphyrinogen-III synthase family.</text>
</comment>
<dbReference type="InterPro" id="IPR039793">
    <property type="entry name" value="UROS/Hem4"/>
</dbReference>
<dbReference type="EC" id="4.2.1.75" evidence="1"/>
<dbReference type="GO" id="GO:0004852">
    <property type="term" value="F:uroporphyrinogen-III synthase activity"/>
    <property type="evidence" value="ECO:0007669"/>
    <property type="project" value="UniProtKB-UniRule"/>
</dbReference>
<dbReference type="Proteomes" id="UP001370490">
    <property type="component" value="Unassembled WGS sequence"/>
</dbReference>
<dbReference type="PANTHER" id="PTHR38042:SF1">
    <property type="entry name" value="UROPORPHYRINOGEN-III SYNTHASE, CHLOROPLASTIC"/>
    <property type="match status" value="1"/>
</dbReference>
<comment type="caution">
    <text evidence="2">The sequence shown here is derived from an EMBL/GenBank/DDBJ whole genome shotgun (WGS) entry which is preliminary data.</text>
</comment>